<evidence type="ECO:0000313" key="1">
    <source>
        <dbReference type="EMBL" id="ERM83837.1"/>
    </source>
</evidence>
<accession>U5C6N9</accession>
<keyword evidence="2" id="KW-1185">Reference proteome</keyword>
<dbReference type="EMBL" id="AWXR01000009">
    <property type="protein sequence ID" value="ERM83837.1"/>
    <property type="molecule type" value="Genomic_DNA"/>
</dbReference>
<sequence>MDFHIFCNFEKGQNRRWFLPFFSQMMGSVSQRPLNKVPSGIGN</sequence>
<comment type="caution">
    <text evidence="1">The sequence shown here is derived from an EMBL/GenBank/DDBJ whole genome shotgun (WGS) entry which is preliminary data.</text>
</comment>
<organism evidence="1 2">
    <name type="scientific">Rhodonellum psychrophilum GCM71 = DSM 17998</name>
    <dbReference type="NCBI Taxonomy" id="1123057"/>
    <lineage>
        <taxon>Bacteria</taxon>
        <taxon>Pseudomonadati</taxon>
        <taxon>Bacteroidota</taxon>
        <taxon>Cytophagia</taxon>
        <taxon>Cytophagales</taxon>
        <taxon>Cytophagaceae</taxon>
        <taxon>Rhodonellum</taxon>
    </lineage>
</organism>
<protein>
    <submittedName>
        <fullName evidence="1">Uncharacterized protein</fullName>
    </submittedName>
</protein>
<name>U5C6N9_9BACT</name>
<dbReference type="Proteomes" id="UP000016843">
    <property type="component" value="Unassembled WGS sequence"/>
</dbReference>
<proteinExistence type="predicted"/>
<reference evidence="1 2" key="1">
    <citation type="journal article" date="2013" name="Genome Announc.">
        <title>Draft Genome Sequence of the Psychrophilic and Alkaliphilic Rhodonellum psychrophilum Strain GCM71T.</title>
        <authorList>
            <person name="Hauptmann A.L."/>
            <person name="Glaring M.A."/>
            <person name="Hallin P.F."/>
            <person name="Prieme A."/>
            <person name="Stougaard P."/>
        </authorList>
    </citation>
    <scope>NUCLEOTIDE SEQUENCE [LARGE SCALE GENOMIC DNA]</scope>
    <source>
        <strain evidence="1 2">GCM71</strain>
    </source>
</reference>
<gene>
    <name evidence="1" type="ORF">P872_02125</name>
</gene>
<dbReference type="AlphaFoldDB" id="U5C6N9"/>
<evidence type="ECO:0000313" key="2">
    <source>
        <dbReference type="Proteomes" id="UP000016843"/>
    </source>
</evidence>